<feature type="region of interest" description="Disordered" evidence="1">
    <location>
        <begin position="87"/>
        <end position="147"/>
    </location>
</feature>
<name>A0AAW1IT73_POPJA</name>
<feature type="compositionally biased region" description="Polar residues" evidence="1">
    <location>
        <begin position="90"/>
        <end position="107"/>
    </location>
</feature>
<protein>
    <submittedName>
        <fullName evidence="2">Uncharacterized protein</fullName>
    </submittedName>
</protein>
<keyword evidence="3" id="KW-1185">Reference proteome</keyword>
<dbReference type="EMBL" id="JASPKY010000567">
    <property type="protein sequence ID" value="KAK9692772.1"/>
    <property type="molecule type" value="Genomic_DNA"/>
</dbReference>
<feature type="region of interest" description="Disordered" evidence="1">
    <location>
        <begin position="26"/>
        <end position="54"/>
    </location>
</feature>
<dbReference type="Proteomes" id="UP001458880">
    <property type="component" value="Unassembled WGS sequence"/>
</dbReference>
<proteinExistence type="predicted"/>
<dbReference type="AlphaFoldDB" id="A0AAW1IT73"/>
<organism evidence="2 3">
    <name type="scientific">Popillia japonica</name>
    <name type="common">Japanese beetle</name>
    <dbReference type="NCBI Taxonomy" id="7064"/>
    <lineage>
        <taxon>Eukaryota</taxon>
        <taxon>Metazoa</taxon>
        <taxon>Ecdysozoa</taxon>
        <taxon>Arthropoda</taxon>
        <taxon>Hexapoda</taxon>
        <taxon>Insecta</taxon>
        <taxon>Pterygota</taxon>
        <taxon>Neoptera</taxon>
        <taxon>Endopterygota</taxon>
        <taxon>Coleoptera</taxon>
        <taxon>Polyphaga</taxon>
        <taxon>Scarabaeiformia</taxon>
        <taxon>Scarabaeidae</taxon>
        <taxon>Rutelinae</taxon>
        <taxon>Popillia</taxon>
    </lineage>
</organism>
<reference evidence="2 3" key="1">
    <citation type="journal article" date="2024" name="BMC Genomics">
        <title>De novo assembly and annotation of Popillia japonica's genome with initial clues to its potential as an invasive pest.</title>
        <authorList>
            <person name="Cucini C."/>
            <person name="Boschi S."/>
            <person name="Funari R."/>
            <person name="Cardaioli E."/>
            <person name="Iannotti N."/>
            <person name="Marturano G."/>
            <person name="Paoli F."/>
            <person name="Bruttini M."/>
            <person name="Carapelli A."/>
            <person name="Frati F."/>
            <person name="Nardi F."/>
        </authorList>
    </citation>
    <scope>NUCLEOTIDE SEQUENCE [LARGE SCALE GENOMIC DNA]</scope>
    <source>
        <strain evidence="2">DMR45628</strain>
    </source>
</reference>
<gene>
    <name evidence="2" type="ORF">QE152_g34929</name>
</gene>
<comment type="caution">
    <text evidence="2">The sequence shown here is derived from an EMBL/GenBank/DDBJ whole genome shotgun (WGS) entry which is preliminary data.</text>
</comment>
<evidence type="ECO:0000256" key="1">
    <source>
        <dbReference type="SAM" id="MobiDB-lite"/>
    </source>
</evidence>
<accession>A0AAW1IT73</accession>
<evidence type="ECO:0000313" key="3">
    <source>
        <dbReference type="Proteomes" id="UP001458880"/>
    </source>
</evidence>
<sequence length="287" mass="33265">MMKGFKSETYLNEHSVGYHKLTFGTSKQTTHLQQRNNRNYKRYQEEQASTTPQITSEELEETFNALGTTEITSEDVDRVLQTLTEESDNRGLQIQTSQERKLQSQPSKQRKPIASTLSPKPGPSKPAEIRKTNYSDSLHSNANEKPKSTIPIVQMPIDTQKIQIFIEEHIYPAEVFFDADNGKMIYRAKVNKERIAQDLLQLVKDIMPQGNYYIYTSDSIYKELCKVYTEHFTNNGPKIYRCIYRVRIVKDAAEKLEIIMLHHEGKTNHRGIEELFNRSEEDIIGTK</sequence>
<feature type="compositionally biased region" description="Polar residues" evidence="1">
    <location>
        <begin position="26"/>
        <end position="37"/>
    </location>
</feature>
<evidence type="ECO:0000313" key="2">
    <source>
        <dbReference type="EMBL" id="KAK9692772.1"/>
    </source>
</evidence>